<dbReference type="NCBIfam" id="NF005914">
    <property type="entry name" value="PRK07907.1"/>
    <property type="match status" value="1"/>
</dbReference>
<accession>A0A7C4LKJ3</accession>
<evidence type="ECO:0000256" key="1">
    <source>
        <dbReference type="ARBA" id="ARBA00022670"/>
    </source>
</evidence>
<dbReference type="NCBIfam" id="NF006579">
    <property type="entry name" value="PRK09104.1"/>
    <property type="match status" value="1"/>
</dbReference>
<dbReference type="SUPFAM" id="SSF53187">
    <property type="entry name" value="Zn-dependent exopeptidases"/>
    <property type="match status" value="1"/>
</dbReference>
<dbReference type="Pfam" id="PF07687">
    <property type="entry name" value="M20_dimer"/>
    <property type="match status" value="1"/>
</dbReference>
<dbReference type="GO" id="GO:0006508">
    <property type="term" value="P:proteolysis"/>
    <property type="evidence" value="ECO:0007669"/>
    <property type="project" value="UniProtKB-KW"/>
</dbReference>
<dbReference type="InterPro" id="IPR011650">
    <property type="entry name" value="Peptidase_M20_dimer"/>
</dbReference>
<dbReference type="EMBL" id="DSVQ01000012">
    <property type="protein sequence ID" value="HGT39352.1"/>
    <property type="molecule type" value="Genomic_DNA"/>
</dbReference>
<evidence type="ECO:0000256" key="3">
    <source>
        <dbReference type="ARBA" id="ARBA00022801"/>
    </source>
</evidence>
<evidence type="ECO:0000256" key="2">
    <source>
        <dbReference type="ARBA" id="ARBA00022723"/>
    </source>
</evidence>
<dbReference type="InterPro" id="IPR002933">
    <property type="entry name" value="Peptidase_M20"/>
</dbReference>
<evidence type="ECO:0000259" key="4">
    <source>
        <dbReference type="Pfam" id="PF07687"/>
    </source>
</evidence>
<proteinExistence type="predicted"/>
<dbReference type="InterPro" id="IPR051458">
    <property type="entry name" value="Cyt/Met_Dipeptidase"/>
</dbReference>
<dbReference type="AlphaFoldDB" id="A0A7C4LKJ3"/>
<keyword evidence="2" id="KW-0479">Metal-binding</keyword>
<sequence>MDTAVSAYLEQHQARFVEELCALLRIPSVSADPAYLPAMHQAATFVRDQFAGLGLQADIVPTAGHPIVFAEWLGRPGAPTVLVYGHYDVQPPDPLELWTTPPFEPSIRDGKLYARGASDDKGQFFTHVKSVEAWLKTRGTLPVNVKFVIEGEEEVGGVNLDRFLGEHKSRLPCDVAVISDTAQFAPGYPAITYGLRGIVAAEVTLHGPKKDLHSGVFGGSVANPANILAGLIGKLHDAQGRVRIPGFYDDVTPLTSAEREQFAALPFDESAYLRELGCGAAWGEAGYTTLERRWARPTCDVNGLFSGYIGTGPKTIIPARATAKITCRLVPHQDPQRILDSLERFLRSECPPGMRLEFQTFHGCSAFLLPPSSPYIAAARTAVRTGFGAEPVLIREGGSIPVVTTFRRVLGVDTLLLGWGLNTDNLHSPDEHFSLADFHRGTRASAALWEALAQPNLAQPDPVAP</sequence>
<organism evidence="5">
    <name type="scientific">Schlesneria paludicola</name>
    <dbReference type="NCBI Taxonomy" id="360056"/>
    <lineage>
        <taxon>Bacteria</taxon>
        <taxon>Pseudomonadati</taxon>
        <taxon>Planctomycetota</taxon>
        <taxon>Planctomycetia</taxon>
        <taxon>Planctomycetales</taxon>
        <taxon>Planctomycetaceae</taxon>
        <taxon>Schlesneria</taxon>
    </lineage>
</organism>
<evidence type="ECO:0000313" key="5">
    <source>
        <dbReference type="EMBL" id="HGT39352.1"/>
    </source>
</evidence>
<dbReference type="GO" id="GO:0008233">
    <property type="term" value="F:peptidase activity"/>
    <property type="evidence" value="ECO:0007669"/>
    <property type="project" value="UniProtKB-KW"/>
</dbReference>
<protein>
    <submittedName>
        <fullName evidence="5">Dipeptidase</fullName>
    </submittedName>
</protein>
<comment type="caution">
    <text evidence="5">The sequence shown here is derived from an EMBL/GenBank/DDBJ whole genome shotgun (WGS) entry which is preliminary data.</text>
</comment>
<feature type="domain" description="Peptidase M20 dimerisation" evidence="4">
    <location>
        <begin position="193"/>
        <end position="353"/>
    </location>
</feature>
<dbReference type="NCBIfam" id="NF006053">
    <property type="entry name" value="PRK08201.1"/>
    <property type="match status" value="1"/>
</dbReference>
<dbReference type="Pfam" id="PF01546">
    <property type="entry name" value="Peptidase_M20"/>
    <property type="match status" value="1"/>
</dbReference>
<reference evidence="5" key="1">
    <citation type="journal article" date="2020" name="mSystems">
        <title>Genome- and Community-Level Interaction Insights into Carbon Utilization and Element Cycling Functions of Hydrothermarchaeota in Hydrothermal Sediment.</title>
        <authorList>
            <person name="Zhou Z."/>
            <person name="Liu Y."/>
            <person name="Xu W."/>
            <person name="Pan J."/>
            <person name="Luo Z.H."/>
            <person name="Li M."/>
        </authorList>
    </citation>
    <scope>NUCLEOTIDE SEQUENCE [LARGE SCALE GENOMIC DNA]</scope>
    <source>
        <strain evidence="5">SpSt-508</strain>
    </source>
</reference>
<keyword evidence="1" id="KW-0645">Protease</keyword>
<dbReference type="GO" id="GO:0046872">
    <property type="term" value="F:metal ion binding"/>
    <property type="evidence" value="ECO:0007669"/>
    <property type="project" value="UniProtKB-KW"/>
</dbReference>
<name>A0A7C4LKJ3_9PLAN</name>
<dbReference type="Gene3D" id="3.40.630.10">
    <property type="entry name" value="Zn peptidases"/>
    <property type="match status" value="1"/>
</dbReference>
<dbReference type="PANTHER" id="PTHR43270:SF12">
    <property type="entry name" value="SUCCINYL-DIAMINOPIMELATE DESUCCINYLASE"/>
    <property type="match status" value="1"/>
</dbReference>
<keyword evidence="3" id="KW-0378">Hydrolase</keyword>
<gene>
    <name evidence="5" type="ORF">ENS64_08850</name>
</gene>
<dbReference type="PANTHER" id="PTHR43270">
    <property type="entry name" value="BETA-ALA-HIS DIPEPTIDASE"/>
    <property type="match status" value="1"/>
</dbReference>
<dbReference type="CDD" id="cd05680">
    <property type="entry name" value="M20_dipept_like"/>
    <property type="match status" value="1"/>
</dbReference>
<dbReference type="Gene3D" id="3.30.70.360">
    <property type="match status" value="1"/>
</dbReference>